<evidence type="ECO:0000256" key="8">
    <source>
        <dbReference type="SAM" id="MobiDB-lite"/>
    </source>
</evidence>
<sequence length="322" mass="34270">MTIRSHQVFITDSSLEITSFALSLLLVFRTDSSYARWEQALQSWEKVRGECKDLARQACYFVAEPTRKAMLMRWAVAFGHSLLCHVRCDAKLEDQLDGVLTSEEVEAVSAVGPSSAPSFVLQVMSEVVEQCSLGEHRAEQLHSSIKVLGMQIGACDKLLRYPIPLAYTRHTSRFMFVWLTALPFALYEAGLSWGAVPITLVISYLLLAVDEIGVQIEEPFSIMPLEDILYDVQSETTALIARQDVVVDLLRANGVECDPRSAAAAACAVCGEPGGAANGGAGSSGGGGSGGGGGGGSIGGKWSDSLPDAVSAAFGSGDYNLP</sequence>
<keyword evidence="7" id="KW-0472">Membrane</keyword>
<dbReference type="InterPro" id="IPR044669">
    <property type="entry name" value="YneE/VCCN1/2-like"/>
</dbReference>
<feature type="region of interest" description="Disordered" evidence="8">
    <location>
        <begin position="280"/>
        <end position="302"/>
    </location>
</feature>
<keyword evidence="3" id="KW-1003">Cell membrane</keyword>
<proteinExistence type="predicted"/>
<keyword evidence="5" id="KW-1133">Transmembrane helix</keyword>
<evidence type="ECO:0000256" key="1">
    <source>
        <dbReference type="ARBA" id="ARBA00004651"/>
    </source>
</evidence>
<dbReference type="RefSeq" id="XP_013899283.1">
    <property type="nucleotide sequence ID" value="XM_014043829.1"/>
</dbReference>
<evidence type="ECO:0000256" key="5">
    <source>
        <dbReference type="ARBA" id="ARBA00022989"/>
    </source>
</evidence>
<reference evidence="9 10" key="1">
    <citation type="journal article" date="2013" name="BMC Genomics">
        <title>Reconstruction of the lipid metabolism for the microalga Monoraphidium neglectum from its genome sequence reveals characteristics suitable for biofuel production.</title>
        <authorList>
            <person name="Bogen C."/>
            <person name="Al-Dilaimi A."/>
            <person name="Albersmeier A."/>
            <person name="Wichmann J."/>
            <person name="Grundmann M."/>
            <person name="Rupp O."/>
            <person name="Lauersen K.J."/>
            <person name="Blifernez-Klassen O."/>
            <person name="Kalinowski J."/>
            <person name="Goesmann A."/>
            <person name="Mussgnug J.H."/>
            <person name="Kruse O."/>
        </authorList>
    </citation>
    <scope>NUCLEOTIDE SEQUENCE [LARGE SCALE GENOMIC DNA]</scope>
    <source>
        <strain evidence="9 10">SAG 48.87</strain>
    </source>
</reference>
<evidence type="ECO:0000313" key="10">
    <source>
        <dbReference type="Proteomes" id="UP000054498"/>
    </source>
</evidence>
<keyword evidence="4" id="KW-0812">Transmembrane</keyword>
<dbReference type="KEGG" id="mng:MNEG_7699"/>
<dbReference type="GO" id="GO:0005254">
    <property type="term" value="F:chloride channel activity"/>
    <property type="evidence" value="ECO:0007669"/>
    <property type="project" value="InterPro"/>
</dbReference>
<dbReference type="OrthoDB" id="1368at2759"/>
<dbReference type="GeneID" id="25740575"/>
<dbReference type="GO" id="GO:0005886">
    <property type="term" value="C:plasma membrane"/>
    <property type="evidence" value="ECO:0007669"/>
    <property type="project" value="UniProtKB-SubCell"/>
</dbReference>
<gene>
    <name evidence="9" type="ORF">MNEG_7699</name>
</gene>
<evidence type="ECO:0000256" key="6">
    <source>
        <dbReference type="ARBA" id="ARBA00023065"/>
    </source>
</evidence>
<keyword evidence="2" id="KW-0813">Transport</keyword>
<evidence type="ECO:0000256" key="3">
    <source>
        <dbReference type="ARBA" id="ARBA00022475"/>
    </source>
</evidence>
<comment type="subcellular location">
    <subcellularLocation>
        <location evidence="1">Cell membrane</location>
        <topology evidence="1">Multi-pass membrane protein</topology>
    </subcellularLocation>
</comment>
<organism evidence="9 10">
    <name type="scientific">Monoraphidium neglectum</name>
    <dbReference type="NCBI Taxonomy" id="145388"/>
    <lineage>
        <taxon>Eukaryota</taxon>
        <taxon>Viridiplantae</taxon>
        <taxon>Chlorophyta</taxon>
        <taxon>core chlorophytes</taxon>
        <taxon>Chlorophyceae</taxon>
        <taxon>CS clade</taxon>
        <taxon>Sphaeropleales</taxon>
        <taxon>Selenastraceae</taxon>
        <taxon>Monoraphidium</taxon>
    </lineage>
</organism>
<evidence type="ECO:0000313" key="9">
    <source>
        <dbReference type="EMBL" id="KIZ00264.1"/>
    </source>
</evidence>
<evidence type="ECO:0000256" key="4">
    <source>
        <dbReference type="ARBA" id="ARBA00022692"/>
    </source>
</evidence>
<dbReference type="PANTHER" id="PTHR33281">
    <property type="entry name" value="UPF0187 PROTEIN YNEE"/>
    <property type="match status" value="1"/>
</dbReference>
<dbReference type="AlphaFoldDB" id="A0A0D2KYH1"/>
<dbReference type="Pfam" id="PF25539">
    <property type="entry name" value="Bestrophin_2"/>
    <property type="match status" value="1"/>
</dbReference>
<keyword evidence="6" id="KW-0406">Ion transport</keyword>
<dbReference type="EMBL" id="KK101607">
    <property type="protein sequence ID" value="KIZ00264.1"/>
    <property type="molecule type" value="Genomic_DNA"/>
</dbReference>
<evidence type="ECO:0000256" key="2">
    <source>
        <dbReference type="ARBA" id="ARBA00022448"/>
    </source>
</evidence>
<evidence type="ECO:0000256" key="7">
    <source>
        <dbReference type="ARBA" id="ARBA00023136"/>
    </source>
</evidence>
<dbReference type="PANTHER" id="PTHR33281:SF19">
    <property type="entry name" value="VOLTAGE-DEPENDENT ANION CHANNEL-FORMING PROTEIN YNEE"/>
    <property type="match status" value="1"/>
</dbReference>
<keyword evidence="10" id="KW-1185">Reference proteome</keyword>
<feature type="compositionally biased region" description="Gly residues" evidence="8">
    <location>
        <begin position="280"/>
        <end position="299"/>
    </location>
</feature>
<protein>
    <submittedName>
        <fullName evidence="9">Uncharacterized protein</fullName>
    </submittedName>
</protein>
<accession>A0A0D2KYH1</accession>
<dbReference type="Proteomes" id="UP000054498">
    <property type="component" value="Unassembled WGS sequence"/>
</dbReference>
<name>A0A0D2KYH1_9CHLO</name>